<dbReference type="GO" id="GO:0051260">
    <property type="term" value="P:protein homooligomerization"/>
    <property type="evidence" value="ECO:0007669"/>
    <property type="project" value="Ensembl"/>
</dbReference>
<feature type="domain" description="MACPF" evidence="26">
    <location>
        <begin position="142"/>
        <end position="584"/>
    </location>
</feature>
<dbReference type="InterPro" id="IPR036383">
    <property type="entry name" value="TSP1_rpt_sf"/>
</dbReference>
<feature type="coiled-coil region" evidence="23">
    <location>
        <begin position="559"/>
        <end position="586"/>
    </location>
</feature>
<comment type="subcellular location">
    <subcellularLocation>
        <location evidence="2">Secreted</location>
    </subcellularLocation>
    <subcellularLocation>
        <location evidence="1">Target cell membrane</location>
        <topology evidence="1">Multi-pass membrane protein</topology>
    </subcellularLocation>
</comment>
<evidence type="ECO:0000256" key="24">
    <source>
        <dbReference type="SAM" id="MobiDB-lite"/>
    </source>
</evidence>
<dbReference type="SMART" id="SM00209">
    <property type="entry name" value="TSP1"/>
    <property type="match status" value="1"/>
</dbReference>
<dbReference type="PANTHER" id="PTHR45742">
    <property type="entry name" value="COMPLEMENT COMPONENT C6"/>
    <property type="match status" value="1"/>
</dbReference>
<keyword evidence="18" id="KW-0325">Glycoprotein</keyword>
<accession>F7G7P1</accession>
<dbReference type="InterPro" id="IPR023415">
    <property type="entry name" value="LDLR_class-A_CS"/>
</dbReference>
<dbReference type="GO" id="GO:0006958">
    <property type="term" value="P:complement activation, classical pathway"/>
    <property type="evidence" value="ECO:0007669"/>
    <property type="project" value="UniProtKB-KW"/>
</dbReference>
<dbReference type="AlphaFoldDB" id="F7G7P1"/>
<organism evidence="27 28">
    <name type="scientific">Monodelphis domestica</name>
    <name type="common">Gray short-tailed opossum</name>
    <dbReference type="NCBI Taxonomy" id="13616"/>
    <lineage>
        <taxon>Eukaryota</taxon>
        <taxon>Metazoa</taxon>
        <taxon>Chordata</taxon>
        <taxon>Craniata</taxon>
        <taxon>Vertebrata</taxon>
        <taxon>Euteleostomi</taxon>
        <taxon>Mammalia</taxon>
        <taxon>Metatheria</taxon>
        <taxon>Didelphimorphia</taxon>
        <taxon>Didelphidae</taxon>
        <taxon>Monodelphis</taxon>
    </lineage>
</organism>
<evidence type="ECO:0000256" key="6">
    <source>
        <dbReference type="ARBA" id="ARBA00022525"/>
    </source>
</evidence>
<sequence>MSVDRRFALLIWLLEIILLVNGTKISLSETALNRPRREIETPAPIDCKLTSWSEWSSCEPCQKEMYRSRTIEAFGQFGGKRCLHSLGDRRSCEPFRACDDEEYDCENDFKCETGRCIKKRLLCNVDNDCGDFSDEDNCEKDPRSPCHTDVEMSELGRTAGYGMNILGMDPLDTPFDNEYFHGLCERVRDGNTGTYYRKPWNVATLNYDTKAEKRLRTENYEEHVLQITDTFRERQKNFGFDISLKLTSTEGPLSSLNAAASFDSNVPEFGEAEARAPESTIAKEEAPEDRILKEAPKDGTPGEAPEDRILKEAPKDGTPGEAPEGGTPKRKPDPKRNQQDAGLTFRFRYSKNESLHLIKYYASDKTKMFLQVKGEIQLGRFHMRNREFMLKSTFLDDLKALPTSYEKGEYFGFLETYGTHYSSSGNIGGKYELIYVLDKEEMQRKGLEIQDVRKCLGLDLDLSYQSAVNFEANIKGSDCSSVNWKRFDDNERKHIIDDVISLIEGGTREYATNLKEKLLRGPKVVDVTDFLNWSASLDNAPVLINQKLLPIGNLVPVRMENAHEKKQNLEQAINDYVDQFNSHKCQPCQNEGTTMLLDGECICACKTGFQGVACQISPVV</sequence>
<comment type="caution">
    <text evidence="22">Lacks conserved residue(s) required for the propagation of feature annotation.</text>
</comment>
<keyword evidence="19" id="KW-1053">Target membrane</keyword>
<dbReference type="PROSITE" id="PS01209">
    <property type="entry name" value="LDLRA_1"/>
    <property type="match status" value="1"/>
</dbReference>
<dbReference type="Proteomes" id="UP000002280">
    <property type="component" value="Chromosome 3"/>
</dbReference>
<keyword evidence="14" id="KW-0473">Membrane attack complex</keyword>
<evidence type="ECO:0000256" key="14">
    <source>
        <dbReference type="ARBA" id="ARBA00023058"/>
    </source>
</evidence>
<feature type="region of interest" description="Disordered" evidence="24">
    <location>
        <begin position="272"/>
        <end position="338"/>
    </location>
</feature>
<evidence type="ECO:0000256" key="12">
    <source>
        <dbReference type="ARBA" id="ARBA00022859"/>
    </source>
</evidence>
<evidence type="ECO:0000256" key="2">
    <source>
        <dbReference type="ARBA" id="ARBA00004613"/>
    </source>
</evidence>
<keyword evidence="10" id="KW-0812">Transmembrane</keyword>
<evidence type="ECO:0000256" key="21">
    <source>
        <dbReference type="ARBA" id="ARBA00093512"/>
    </source>
</evidence>
<keyword evidence="6" id="KW-0964">Secreted</keyword>
<dbReference type="CTD" id="735"/>
<dbReference type="Gene3D" id="4.10.400.10">
    <property type="entry name" value="Low-density Lipoprotein Receptor"/>
    <property type="match status" value="1"/>
</dbReference>
<keyword evidence="5" id="KW-1134">Transmembrane beta strand</keyword>
<comment type="similarity">
    <text evidence="3">Belongs to the complement C6/C7/C8/C9 family.</text>
</comment>
<dbReference type="STRING" id="13616.ENSMODP00000025406"/>
<dbReference type="Pfam" id="PF01823">
    <property type="entry name" value="MACPF"/>
    <property type="match status" value="1"/>
</dbReference>
<dbReference type="InterPro" id="IPR002172">
    <property type="entry name" value="LDrepeatLR_classA_rpt"/>
</dbReference>
<evidence type="ECO:0000256" key="9">
    <source>
        <dbReference type="ARBA" id="ARBA00022588"/>
    </source>
</evidence>
<evidence type="ECO:0000256" key="15">
    <source>
        <dbReference type="ARBA" id="ARBA00023136"/>
    </source>
</evidence>
<reference evidence="27 28" key="1">
    <citation type="journal article" date="2007" name="Nature">
        <title>Genome of the marsupial Monodelphis domestica reveals innovation in non-coding sequences.</title>
        <authorList>
            <person name="Mikkelsen T.S."/>
            <person name="Wakefield M.J."/>
            <person name="Aken B."/>
            <person name="Amemiya C.T."/>
            <person name="Chang J.L."/>
            <person name="Duke S."/>
            <person name="Garber M."/>
            <person name="Gentles A.J."/>
            <person name="Goodstadt L."/>
            <person name="Heger A."/>
            <person name="Jurka J."/>
            <person name="Kamal M."/>
            <person name="Mauceli E."/>
            <person name="Searle S.M."/>
            <person name="Sharpe T."/>
            <person name="Baker M.L."/>
            <person name="Batzer M.A."/>
            <person name="Benos P.V."/>
            <person name="Belov K."/>
            <person name="Clamp M."/>
            <person name="Cook A."/>
            <person name="Cuff J."/>
            <person name="Das R."/>
            <person name="Davidow L."/>
            <person name="Deakin J.E."/>
            <person name="Fazzari M.J."/>
            <person name="Glass J.L."/>
            <person name="Grabherr M."/>
            <person name="Greally J.M."/>
            <person name="Gu W."/>
            <person name="Hore T.A."/>
            <person name="Huttley G.A."/>
            <person name="Kleber M."/>
            <person name="Jirtle R.L."/>
            <person name="Koina E."/>
            <person name="Lee J.T."/>
            <person name="Mahony S."/>
            <person name="Marra M.A."/>
            <person name="Miller R.D."/>
            <person name="Nicholls R.D."/>
            <person name="Oda M."/>
            <person name="Papenfuss A.T."/>
            <person name="Parra Z.E."/>
            <person name="Pollock D.D."/>
            <person name="Ray D.A."/>
            <person name="Schein J.E."/>
            <person name="Speed T.P."/>
            <person name="Thompson K."/>
            <person name="VandeBerg J.L."/>
            <person name="Wade C.M."/>
            <person name="Walker J.A."/>
            <person name="Waters P.D."/>
            <person name="Webber C."/>
            <person name="Weidman J.R."/>
            <person name="Xie X."/>
            <person name="Zody M.C."/>
            <person name="Baldwin J."/>
            <person name="Abdouelleil A."/>
            <person name="Abdulkadir J."/>
            <person name="Abebe A."/>
            <person name="Abera B."/>
            <person name="Abreu J."/>
            <person name="Acer S.C."/>
            <person name="Aftuck L."/>
            <person name="Alexander A."/>
            <person name="An P."/>
            <person name="Anderson E."/>
            <person name="Anderson S."/>
            <person name="Arachi H."/>
            <person name="Azer M."/>
            <person name="Bachantsang P."/>
            <person name="Barry A."/>
            <person name="Bayul T."/>
            <person name="Berlin A."/>
            <person name="Bessette D."/>
            <person name="Bloom T."/>
            <person name="Bloom T."/>
            <person name="Boguslavskiy L."/>
            <person name="Bonnet C."/>
            <person name="Boukhgalter B."/>
            <person name="Bourzgui I."/>
            <person name="Brown A."/>
            <person name="Cahill P."/>
            <person name="Channer S."/>
            <person name="Cheshatsang Y."/>
            <person name="Chuda L."/>
            <person name="Citroen M."/>
            <person name="Collymore A."/>
            <person name="Cooke P."/>
            <person name="Costello M."/>
            <person name="D'Aco K."/>
            <person name="Daza R."/>
            <person name="De Haan G."/>
            <person name="DeGray S."/>
            <person name="DeMaso C."/>
            <person name="Dhargay N."/>
            <person name="Dooley K."/>
            <person name="Dooley E."/>
            <person name="Doricent M."/>
            <person name="Dorje P."/>
            <person name="Dorjee K."/>
            <person name="Dupes A."/>
            <person name="Elong R."/>
            <person name="Falk J."/>
            <person name="Farina A."/>
            <person name="Faro S."/>
            <person name="Ferguson D."/>
            <person name="Fisher S."/>
            <person name="Foley C.D."/>
            <person name="Franke A."/>
            <person name="Friedrich D."/>
            <person name="Gadbois L."/>
            <person name="Gearin G."/>
            <person name="Gearin C.R."/>
            <person name="Giannoukos G."/>
            <person name="Goode T."/>
            <person name="Graham J."/>
            <person name="Grandbois E."/>
            <person name="Grewal S."/>
            <person name="Gyaltsen K."/>
            <person name="Hafez N."/>
            <person name="Hagos B."/>
            <person name="Hall J."/>
            <person name="Henson C."/>
            <person name="Hollinger A."/>
            <person name="Honan T."/>
            <person name="Huard M.D."/>
            <person name="Hughes L."/>
            <person name="Hurhula B."/>
            <person name="Husby M.E."/>
            <person name="Kamat A."/>
            <person name="Kanga B."/>
            <person name="Kashin S."/>
            <person name="Khazanovich D."/>
            <person name="Kisner P."/>
            <person name="Lance K."/>
            <person name="Lara M."/>
            <person name="Lee W."/>
            <person name="Lennon N."/>
            <person name="Letendre F."/>
            <person name="LeVine R."/>
            <person name="Lipovsky A."/>
            <person name="Liu X."/>
            <person name="Liu J."/>
            <person name="Liu S."/>
            <person name="Lokyitsang T."/>
            <person name="Lokyitsang Y."/>
            <person name="Lubonja R."/>
            <person name="Lui A."/>
            <person name="MacDonald P."/>
            <person name="Magnisalis V."/>
            <person name="Maru K."/>
            <person name="Matthews C."/>
            <person name="McCusker W."/>
            <person name="McDonough S."/>
            <person name="Mehta T."/>
            <person name="Meldrim J."/>
            <person name="Meneus L."/>
            <person name="Mihai O."/>
            <person name="Mihalev A."/>
            <person name="Mihova T."/>
            <person name="Mittelman R."/>
            <person name="Mlenga V."/>
            <person name="Montmayeur A."/>
            <person name="Mulrain L."/>
            <person name="Navidi A."/>
            <person name="Naylor J."/>
            <person name="Negash T."/>
            <person name="Nguyen T."/>
            <person name="Nguyen N."/>
            <person name="Nicol R."/>
            <person name="Norbu C."/>
            <person name="Norbu N."/>
            <person name="Novod N."/>
            <person name="O'Neill B."/>
            <person name="Osman S."/>
            <person name="Markiewicz E."/>
            <person name="Oyono O.L."/>
            <person name="Patti C."/>
            <person name="Phunkhang P."/>
            <person name="Pierre F."/>
            <person name="Priest M."/>
            <person name="Raghuraman S."/>
            <person name="Rege F."/>
            <person name="Reyes R."/>
            <person name="Rise C."/>
            <person name="Rogov P."/>
            <person name="Ross K."/>
            <person name="Ryan E."/>
            <person name="Settipalli S."/>
            <person name="Shea T."/>
            <person name="Sherpa N."/>
            <person name="Shi L."/>
            <person name="Shih D."/>
            <person name="Sparrow T."/>
            <person name="Spaulding J."/>
            <person name="Stalker J."/>
            <person name="Stange-Thomann N."/>
            <person name="Stavropoulos S."/>
            <person name="Stone C."/>
            <person name="Strader C."/>
            <person name="Tesfaye S."/>
            <person name="Thomson T."/>
            <person name="Thoulutsang Y."/>
            <person name="Thoulutsang D."/>
            <person name="Topham K."/>
            <person name="Topping I."/>
            <person name="Tsamla T."/>
            <person name="Vassiliev H."/>
            <person name="Vo A."/>
            <person name="Wangchuk T."/>
            <person name="Wangdi T."/>
            <person name="Weiand M."/>
            <person name="Wilkinson J."/>
            <person name="Wilson A."/>
            <person name="Yadav S."/>
            <person name="Young G."/>
            <person name="Yu Q."/>
            <person name="Zembek L."/>
            <person name="Zhong D."/>
            <person name="Zimmer A."/>
            <person name="Zwirko Z."/>
            <person name="Jaffe D.B."/>
            <person name="Alvarez P."/>
            <person name="Brockman W."/>
            <person name="Butler J."/>
            <person name="Chin C."/>
            <person name="Gnerre S."/>
            <person name="MacCallum I."/>
            <person name="Graves J.A."/>
            <person name="Ponting C.P."/>
            <person name="Breen M."/>
            <person name="Samollow P.B."/>
            <person name="Lander E.S."/>
            <person name="Lindblad-Toh K."/>
        </authorList>
    </citation>
    <scope>NUCLEOTIDE SEQUENCE [LARGE SCALE GENOMIC DNA]</scope>
</reference>
<gene>
    <name evidence="27" type="primary">C9</name>
</gene>
<feature type="disulfide bond" evidence="22">
    <location>
        <begin position="111"/>
        <end position="129"/>
    </location>
</feature>
<evidence type="ECO:0000256" key="8">
    <source>
        <dbReference type="ARBA" id="ARBA00022537"/>
    </source>
</evidence>
<dbReference type="SUPFAM" id="SSF82895">
    <property type="entry name" value="TSP-1 type 1 repeat"/>
    <property type="match status" value="1"/>
</dbReference>
<dbReference type="HOGENOM" id="CLU_032453_2_0_1"/>
<feature type="signal peptide" evidence="25">
    <location>
        <begin position="1"/>
        <end position="22"/>
    </location>
</feature>
<dbReference type="GO" id="GO:0005615">
    <property type="term" value="C:extracellular space"/>
    <property type="evidence" value="ECO:0000318"/>
    <property type="project" value="GO_Central"/>
</dbReference>
<dbReference type="GeneID" id="100019108"/>
<dbReference type="GO" id="GO:0006957">
    <property type="term" value="P:complement activation, alternative pathway"/>
    <property type="evidence" value="ECO:0007669"/>
    <property type="project" value="UniProtKB-KW"/>
</dbReference>
<evidence type="ECO:0000256" key="18">
    <source>
        <dbReference type="ARBA" id="ARBA00023180"/>
    </source>
</evidence>
<reference evidence="27" key="2">
    <citation type="submission" date="2025-08" db="UniProtKB">
        <authorList>
            <consortium name="Ensembl"/>
        </authorList>
    </citation>
    <scope>IDENTIFICATION</scope>
</reference>
<feature type="disulfide bond" evidence="22">
    <location>
        <begin position="123"/>
        <end position="138"/>
    </location>
</feature>
<evidence type="ECO:0000256" key="16">
    <source>
        <dbReference type="ARBA" id="ARBA00023157"/>
    </source>
</evidence>
<dbReference type="PRINTS" id="PR00764">
    <property type="entry name" value="COMPLEMENTC9"/>
</dbReference>
<dbReference type="InterPro" id="IPR001862">
    <property type="entry name" value="MAC_perforin"/>
</dbReference>
<dbReference type="GO" id="GO:0044218">
    <property type="term" value="C:other organism cell membrane"/>
    <property type="evidence" value="ECO:0007669"/>
    <property type="project" value="UniProtKB-KW"/>
</dbReference>
<dbReference type="InterPro" id="IPR000884">
    <property type="entry name" value="TSP1_rpt"/>
</dbReference>
<protein>
    <recommendedName>
        <fullName evidence="4">Complement component C9</fullName>
    </recommendedName>
</protein>
<dbReference type="CDD" id="cd00112">
    <property type="entry name" value="LDLa"/>
    <property type="match status" value="1"/>
</dbReference>
<dbReference type="PROSITE" id="PS00022">
    <property type="entry name" value="EGF_1"/>
    <property type="match status" value="1"/>
</dbReference>
<dbReference type="FunCoup" id="F7G7P1">
    <property type="interactions" value="191"/>
</dbReference>
<keyword evidence="7" id="KW-0245">EGF-like domain</keyword>
<evidence type="ECO:0000256" key="19">
    <source>
        <dbReference type="ARBA" id="ARBA00023298"/>
    </source>
</evidence>
<reference evidence="27" key="3">
    <citation type="submission" date="2025-09" db="UniProtKB">
        <authorList>
            <consortium name="Ensembl"/>
        </authorList>
    </citation>
    <scope>IDENTIFICATION</scope>
</reference>
<dbReference type="PROSITE" id="PS01186">
    <property type="entry name" value="EGF_2"/>
    <property type="match status" value="1"/>
</dbReference>
<keyword evidence="25" id="KW-0732">Signal</keyword>
<dbReference type="PROSITE" id="PS50092">
    <property type="entry name" value="TSP1"/>
    <property type="match status" value="1"/>
</dbReference>
<dbReference type="InParanoid" id="F7G7P1"/>
<evidence type="ECO:0000256" key="5">
    <source>
        <dbReference type="ARBA" id="ARBA00022452"/>
    </source>
</evidence>
<name>F7G7P1_MONDO</name>
<evidence type="ECO:0000256" key="22">
    <source>
        <dbReference type="PROSITE-ProRule" id="PRU00124"/>
    </source>
</evidence>
<dbReference type="GO" id="GO:0160257">
    <property type="term" value="P:complement activation, GZMK pathway"/>
    <property type="evidence" value="ECO:0007669"/>
    <property type="project" value="Ensembl"/>
</dbReference>
<dbReference type="GO" id="GO:1902495">
    <property type="term" value="C:transmembrane transporter complex"/>
    <property type="evidence" value="ECO:0007669"/>
    <property type="project" value="Ensembl"/>
</dbReference>
<feature type="chain" id="PRO_5023937551" description="Complement component C9" evidence="25">
    <location>
        <begin position="23"/>
        <end position="620"/>
    </location>
</feature>
<dbReference type="Ensembl" id="ENSMODT00000025857.4">
    <property type="protein sequence ID" value="ENSMODP00000025406.4"/>
    <property type="gene ID" value="ENSMODG00000020310.4"/>
</dbReference>
<dbReference type="OMA" id="FSVRKCH"/>
<dbReference type="SMART" id="SM00457">
    <property type="entry name" value="MACPF"/>
    <property type="match status" value="1"/>
</dbReference>
<dbReference type="InterPro" id="IPR009030">
    <property type="entry name" value="Growth_fac_rcpt_cys_sf"/>
</dbReference>
<dbReference type="Pfam" id="PF00057">
    <property type="entry name" value="Ldl_recept_a"/>
    <property type="match status" value="1"/>
</dbReference>
<evidence type="ECO:0000259" key="26">
    <source>
        <dbReference type="PROSITE" id="PS51412"/>
    </source>
</evidence>
<feature type="compositionally biased region" description="Low complexity" evidence="24">
    <location>
        <begin position="317"/>
        <end position="326"/>
    </location>
</feature>
<dbReference type="InterPro" id="IPR000742">
    <property type="entry name" value="EGF"/>
</dbReference>
<dbReference type="GO" id="GO:0005579">
    <property type="term" value="C:membrane attack complex"/>
    <property type="evidence" value="ECO:0000318"/>
    <property type="project" value="GO_Central"/>
</dbReference>
<dbReference type="eggNOG" id="ENOG502QWHM">
    <property type="taxonomic scope" value="Eukaryota"/>
</dbReference>
<dbReference type="Gene3D" id="2.20.100.10">
    <property type="entry name" value="Thrombospondin type-1 (TSP1) repeat"/>
    <property type="match status" value="1"/>
</dbReference>
<dbReference type="GO" id="GO:0031640">
    <property type="term" value="P:killing of cells of another organism"/>
    <property type="evidence" value="ECO:0007669"/>
    <property type="project" value="UniProtKB-KW"/>
</dbReference>
<dbReference type="GO" id="GO:0006956">
    <property type="term" value="P:complement activation"/>
    <property type="evidence" value="ECO:0000318"/>
    <property type="project" value="GO_Central"/>
</dbReference>
<dbReference type="PROSITE" id="PS00279">
    <property type="entry name" value="MACPF_1"/>
    <property type="match status" value="1"/>
</dbReference>
<dbReference type="InterPro" id="IPR036055">
    <property type="entry name" value="LDL_receptor-like_sf"/>
</dbReference>
<keyword evidence="13" id="KW-0180">Complement pathway</keyword>
<feature type="compositionally biased region" description="Basic and acidic residues" evidence="24">
    <location>
        <begin position="305"/>
        <end position="315"/>
    </location>
</feature>
<keyword evidence="17" id="KW-0179">Complement alternate pathway</keyword>
<comment type="function">
    <text evidence="20">Pore-forming component of the membrane attack complex (MAC), a multiprotein complex activated by the complement cascade, which inserts into a target cell membrane and forms a pore, leading to target cell membrane rupture and cell lysis. The MAC is initiated by proteolytic cleavage of C5 into complement C5b in response to the classical, alternative, lectin and GZMK complement pathways. The complement pathways consist in a cascade of proteins that leads to phagocytosis and breakdown of pathogens and signaling that strengthens the adaptive immune system. Constitutes the pore-forming subunit of the MAC complex: during MAC assembly, C9 associates with the C5b8 intermediate complex, and polymerizes to complete the pore.</text>
</comment>
<dbReference type="InterPro" id="IPR020864">
    <property type="entry name" value="MACPF"/>
</dbReference>
<evidence type="ECO:0000256" key="25">
    <source>
        <dbReference type="SAM" id="SignalP"/>
    </source>
</evidence>
<evidence type="ECO:0000256" key="1">
    <source>
        <dbReference type="ARBA" id="ARBA00004276"/>
    </source>
</evidence>
<keyword evidence="8" id="KW-1052">Target cell membrane</keyword>
<dbReference type="GeneTree" id="ENSGT00940000159777"/>
<proteinExistence type="inferred from homology"/>
<keyword evidence="16 22" id="KW-1015">Disulfide bond</keyword>
<evidence type="ECO:0000256" key="17">
    <source>
        <dbReference type="ARBA" id="ARBA00023162"/>
    </source>
</evidence>
<evidence type="ECO:0000256" key="23">
    <source>
        <dbReference type="SAM" id="Coils"/>
    </source>
</evidence>
<dbReference type="InterPro" id="IPR020863">
    <property type="entry name" value="MACPF_CS"/>
</dbReference>
<keyword evidence="28" id="KW-1185">Reference proteome</keyword>
<evidence type="ECO:0000256" key="7">
    <source>
        <dbReference type="ARBA" id="ARBA00022536"/>
    </source>
</evidence>
<dbReference type="PROSITE" id="PS50068">
    <property type="entry name" value="LDLRA_2"/>
    <property type="match status" value="1"/>
</dbReference>
<dbReference type="Gene3D" id="2.10.25.10">
    <property type="entry name" value="Laminin"/>
    <property type="match status" value="1"/>
</dbReference>
<keyword evidence="11" id="KW-0204">Cytolysis</keyword>
<evidence type="ECO:0000256" key="4">
    <source>
        <dbReference type="ARBA" id="ARBA00018261"/>
    </source>
</evidence>
<evidence type="ECO:0000313" key="28">
    <source>
        <dbReference type="Proteomes" id="UP000002280"/>
    </source>
</evidence>
<dbReference type="SUPFAM" id="SSF57184">
    <property type="entry name" value="Growth factor receptor domain"/>
    <property type="match status" value="1"/>
</dbReference>
<dbReference type="Bgee" id="ENSMODG00000020310">
    <property type="expression patterns" value="Expressed in liver and 14 other cell types or tissues"/>
</dbReference>
<keyword evidence="9" id="KW-0399">Innate immunity</keyword>
<evidence type="ECO:0000256" key="11">
    <source>
        <dbReference type="ARBA" id="ARBA00022852"/>
    </source>
</evidence>
<keyword evidence="23" id="KW-0175">Coiled coil</keyword>
<dbReference type="KEGG" id="mdo:100019108"/>
<evidence type="ECO:0000256" key="10">
    <source>
        <dbReference type="ARBA" id="ARBA00022692"/>
    </source>
</evidence>
<evidence type="ECO:0000256" key="13">
    <source>
        <dbReference type="ARBA" id="ARBA00022875"/>
    </source>
</evidence>
<dbReference type="SMART" id="SM00192">
    <property type="entry name" value="LDLa"/>
    <property type="match status" value="1"/>
</dbReference>
<evidence type="ECO:0000313" key="27">
    <source>
        <dbReference type="Ensembl" id="ENSMODP00000025406.4"/>
    </source>
</evidence>
<evidence type="ECO:0000256" key="3">
    <source>
        <dbReference type="ARBA" id="ARBA00009214"/>
    </source>
</evidence>
<keyword evidence="15" id="KW-0472">Membrane</keyword>
<feature type="compositionally biased region" description="Basic and acidic residues" evidence="24">
    <location>
        <begin position="272"/>
        <end position="297"/>
    </location>
</feature>
<dbReference type="PROSITE" id="PS51412">
    <property type="entry name" value="MACPF_2"/>
    <property type="match status" value="1"/>
</dbReference>
<dbReference type="PANTHER" id="PTHR45742:SF3">
    <property type="entry name" value="COMPLEMENT COMPONENT C9"/>
    <property type="match status" value="1"/>
</dbReference>
<keyword evidence="12" id="KW-0391">Immunity</keyword>
<comment type="subunit">
    <text evidence="21">Homooligomer; about 20 C9 chains oligomerize to give rise to a huge beta-barrel that forms a 100 Angstrom diameter pore in target membranes. Component of the membrane attack complex (MAC), composed of complement C5b, C6, C7, C8A, C8B, C8G and multiple copies of the pore-forming subunit C9.</text>
</comment>
<dbReference type="OrthoDB" id="10037824at2759"/>
<evidence type="ECO:0000256" key="20">
    <source>
        <dbReference type="ARBA" id="ARBA00093294"/>
    </source>
</evidence>